<dbReference type="EMBL" id="WNDS01000007">
    <property type="protein sequence ID" value="KAF1012833.1"/>
    <property type="molecule type" value="Genomic_DNA"/>
</dbReference>
<comment type="subcellular location">
    <subcellularLocation>
        <location evidence="1">Cell outer membrane</location>
    </subcellularLocation>
</comment>
<dbReference type="Proteomes" id="UP000487117">
    <property type="component" value="Unassembled WGS sequence"/>
</dbReference>
<evidence type="ECO:0000256" key="2">
    <source>
        <dbReference type="ARBA" id="ARBA00023136"/>
    </source>
</evidence>
<evidence type="ECO:0000313" key="5">
    <source>
        <dbReference type="Proteomes" id="UP000487117"/>
    </source>
</evidence>
<protein>
    <submittedName>
        <fullName evidence="4">Heme/hemopexin utilization protein C</fullName>
    </submittedName>
</protein>
<dbReference type="AlphaFoldDB" id="A0A7V8JJR5"/>
<reference evidence="5" key="1">
    <citation type="journal article" date="2020" name="MBio">
        <title>Horizontal gene transfer to a defensive symbiont with a reduced genome amongst a multipartite beetle microbiome.</title>
        <authorList>
            <person name="Waterworth S.C."/>
            <person name="Florez L.V."/>
            <person name="Rees E.R."/>
            <person name="Hertweck C."/>
            <person name="Kaltenpoth M."/>
            <person name="Kwan J.C."/>
        </authorList>
    </citation>
    <scope>NUCLEOTIDE SEQUENCE [LARGE SCALE GENOMIC DNA]</scope>
</reference>
<accession>A0A7V8JJR5</accession>
<comment type="caution">
    <text evidence="4">The sequence shown here is derived from an EMBL/GenBank/DDBJ whole genome shotgun (WGS) entry which is preliminary data.</text>
</comment>
<dbReference type="Gene3D" id="2.40.170.20">
    <property type="entry name" value="TonB-dependent receptor, beta-barrel domain"/>
    <property type="match status" value="1"/>
</dbReference>
<proteinExistence type="predicted"/>
<keyword evidence="3" id="KW-0998">Cell outer membrane</keyword>
<evidence type="ECO:0000256" key="3">
    <source>
        <dbReference type="ARBA" id="ARBA00023237"/>
    </source>
</evidence>
<sequence>MFFEKIPLSSDASDADGVGANPFLRPERARNLQFGANLSADSLFVDGDLAQLRVTRLDNRIRDCIKP</sequence>
<dbReference type="GO" id="GO:0009279">
    <property type="term" value="C:cell outer membrane"/>
    <property type="evidence" value="ECO:0007669"/>
    <property type="project" value="UniProtKB-SubCell"/>
</dbReference>
<gene>
    <name evidence="4" type="primary">hxuC</name>
    <name evidence="4" type="ORF">GAK31_03913</name>
</gene>
<evidence type="ECO:0000256" key="1">
    <source>
        <dbReference type="ARBA" id="ARBA00004442"/>
    </source>
</evidence>
<evidence type="ECO:0000313" key="4">
    <source>
        <dbReference type="EMBL" id="KAF1012833.1"/>
    </source>
</evidence>
<name>A0A7V8JJR5_STEMA</name>
<dbReference type="InterPro" id="IPR036942">
    <property type="entry name" value="Beta-barrel_TonB_sf"/>
</dbReference>
<keyword evidence="2" id="KW-0472">Membrane</keyword>
<organism evidence="4 5">
    <name type="scientific">Stenotrophomonas maltophilia</name>
    <name type="common">Pseudomonas maltophilia</name>
    <name type="synonym">Xanthomonas maltophilia</name>
    <dbReference type="NCBI Taxonomy" id="40324"/>
    <lineage>
        <taxon>Bacteria</taxon>
        <taxon>Pseudomonadati</taxon>
        <taxon>Pseudomonadota</taxon>
        <taxon>Gammaproteobacteria</taxon>
        <taxon>Lysobacterales</taxon>
        <taxon>Lysobacteraceae</taxon>
        <taxon>Stenotrophomonas</taxon>
        <taxon>Stenotrophomonas maltophilia group</taxon>
    </lineage>
</organism>